<evidence type="ECO:0000256" key="5">
    <source>
        <dbReference type="ARBA" id="ARBA00029447"/>
    </source>
</evidence>
<organism evidence="11 12">
    <name type="scientific">Paenibacillus barengoltzii G22</name>
    <dbReference type="NCBI Taxonomy" id="1235795"/>
    <lineage>
        <taxon>Bacteria</taxon>
        <taxon>Bacillati</taxon>
        <taxon>Bacillota</taxon>
        <taxon>Bacilli</taxon>
        <taxon>Bacillales</taxon>
        <taxon>Paenibacillaceae</taxon>
        <taxon>Paenibacillus</taxon>
    </lineage>
</organism>
<evidence type="ECO:0000256" key="1">
    <source>
        <dbReference type="ARBA" id="ARBA00004236"/>
    </source>
</evidence>
<comment type="subcellular location">
    <subcellularLocation>
        <location evidence="1">Cell membrane</location>
    </subcellularLocation>
</comment>
<dbReference type="PATRIC" id="fig|1235795.3.peg.2869"/>
<feature type="domain" description="Methyl-accepting transducer" evidence="9">
    <location>
        <begin position="295"/>
        <end position="538"/>
    </location>
</feature>
<comment type="caution">
    <text evidence="11">The sequence shown here is derived from an EMBL/GenBank/DDBJ whole genome shotgun (WGS) entry which is preliminary data.</text>
</comment>
<evidence type="ECO:0000259" key="9">
    <source>
        <dbReference type="PROSITE" id="PS50111"/>
    </source>
</evidence>
<dbReference type="SUPFAM" id="SSF58104">
    <property type="entry name" value="Methyl-accepting chemotaxis protein (MCP) signaling domain"/>
    <property type="match status" value="1"/>
</dbReference>
<feature type="transmembrane region" description="Helical" evidence="8">
    <location>
        <begin position="193"/>
        <end position="216"/>
    </location>
</feature>
<dbReference type="STRING" id="1235795.C812_02899"/>
<dbReference type="Pfam" id="PF00015">
    <property type="entry name" value="MCPsignal"/>
    <property type="match status" value="1"/>
</dbReference>
<keyword evidence="2" id="KW-1003">Cell membrane</keyword>
<proteinExistence type="inferred from homology"/>
<accession>R9LGR5</accession>
<dbReference type="AlphaFoldDB" id="R9LGR5"/>
<evidence type="ECO:0000256" key="6">
    <source>
        <dbReference type="PROSITE-ProRule" id="PRU00284"/>
    </source>
</evidence>
<gene>
    <name evidence="11" type="ORF">C812_02899</name>
</gene>
<protein>
    <recommendedName>
        <fullName evidence="13">Methyl-accepting chemotaxis protein</fullName>
    </recommendedName>
</protein>
<dbReference type="Gene3D" id="1.10.8.500">
    <property type="entry name" value="HAMP domain in histidine kinase"/>
    <property type="match status" value="1"/>
</dbReference>
<dbReference type="PANTHER" id="PTHR32089">
    <property type="entry name" value="METHYL-ACCEPTING CHEMOTAXIS PROTEIN MCPB"/>
    <property type="match status" value="1"/>
</dbReference>
<evidence type="ECO:0000256" key="8">
    <source>
        <dbReference type="SAM" id="Phobius"/>
    </source>
</evidence>
<dbReference type="GO" id="GO:0007165">
    <property type="term" value="P:signal transduction"/>
    <property type="evidence" value="ECO:0007669"/>
    <property type="project" value="UniProtKB-KW"/>
</dbReference>
<evidence type="ECO:0000256" key="3">
    <source>
        <dbReference type="ARBA" id="ARBA00023136"/>
    </source>
</evidence>
<feature type="domain" description="HAMP" evidence="10">
    <location>
        <begin position="217"/>
        <end position="269"/>
    </location>
</feature>
<keyword evidence="8" id="KW-0812">Transmembrane</keyword>
<dbReference type="Proteomes" id="UP000019598">
    <property type="component" value="Unassembled WGS sequence"/>
</dbReference>
<evidence type="ECO:0000256" key="7">
    <source>
        <dbReference type="SAM" id="Coils"/>
    </source>
</evidence>
<feature type="coiled-coil region" evidence="7">
    <location>
        <begin position="324"/>
        <end position="365"/>
    </location>
</feature>
<dbReference type="GO" id="GO:0005886">
    <property type="term" value="C:plasma membrane"/>
    <property type="evidence" value="ECO:0007669"/>
    <property type="project" value="UniProtKB-SubCell"/>
</dbReference>
<dbReference type="Pfam" id="PF00672">
    <property type="entry name" value="HAMP"/>
    <property type="match status" value="1"/>
</dbReference>
<dbReference type="PANTHER" id="PTHR32089:SF112">
    <property type="entry name" value="LYSOZYME-LIKE PROTEIN-RELATED"/>
    <property type="match status" value="1"/>
</dbReference>
<feature type="transmembrane region" description="Helical" evidence="8">
    <location>
        <begin position="21"/>
        <end position="44"/>
    </location>
</feature>
<reference evidence="11 12" key="1">
    <citation type="submission" date="2013-04" db="EMBL/GenBank/DDBJ databases">
        <title>The Genome Sequence of Paenibacillus barengoltzii G22.</title>
        <authorList>
            <consortium name="The Broad Institute Genomics Platform"/>
            <consortium name="The Broad Institute Genome Sequencing Center for Infectious Disease"/>
            <person name="Earl A."/>
            <person name="Xavier R."/>
            <person name="Elson C."/>
            <person name="Duck W."/>
            <person name="Walker B."/>
            <person name="Young S."/>
            <person name="Zeng Q."/>
            <person name="Gargeya S."/>
            <person name="Fitzgerald M."/>
            <person name="Haas B."/>
            <person name="Abouelleil A."/>
            <person name="Allen A.W."/>
            <person name="Alvarado L."/>
            <person name="Arachchi H.M."/>
            <person name="Berlin A.M."/>
            <person name="Chapman S.B."/>
            <person name="Gainer-Dewar J."/>
            <person name="Goldberg J."/>
            <person name="Griggs A."/>
            <person name="Gujja S."/>
            <person name="Hansen M."/>
            <person name="Howarth C."/>
            <person name="Imamovic A."/>
            <person name="Ireland A."/>
            <person name="Larimer J."/>
            <person name="McCowan C."/>
            <person name="Murphy C."/>
            <person name="Pearson M."/>
            <person name="Poon T.W."/>
            <person name="Priest M."/>
            <person name="Roberts A."/>
            <person name="Saif S."/>
            <person name="Shea T."/>
            <person name="Sisk P."/>
            <person name="Sykes S."/>
            <person name="Wortman J."/>
            <person name="Nusbaum C."/>
            <person name="Birren B."/>
        </authorList>
    </citation>
    <scope>NUCLEOTIDE SEQUENCE [LARGE SCALE GENOMIC DNA]</scope>
    <source>
        <strain evidence="11 12">G22</strain>
    </source>
</reference>
<dbReference type="EMBL" id="ASSZ01000026">
    <property type="protein sequence ID" value="EOS54932.1"/>
    <property type="molecule type" value="Genomic_DNA"/>
</dbReference>
<evidence type="ECO:0000256" key="4">
    <source>
        <dbReference type="ARBA" id="ARBA00023224"/>
    </source>
</evidence>
<dbReference type="CDD" id="cd06225">
    <property type="entry name" value="HAMP"/>
    <property type="match status" value="1"/>
</dbReference>
<dbReference type="PROSITE" id="PS50111">
    <property type="entry name" value="CHEMOTAXIS_TRANSDUC_2"/>
    <property type="match status" value="1"/>
</dbReference>
<evidence type="ECO:0000313" key="12">
    <source>
        <dbReference type="Proteomes" id="UP000019598"/>
    </source>
</evidence>
<sequence length="574" mass="63079">MSRRGNPFQLLKRFRFHSLTGKMLGMIVLLMTICAVSFTLVAYYEVQRSMTSQMKSDGTTLVTNIKREIISNKLLDKKELQKVFQTIMEEGDGNLIYVSLYDAQGNLIVSDNSQIAGGSAGENDAVASASLTKSSMDLTTVVAKQETTGQILKTPSGEKVYNISTDFTYNQELSGALNLGISLKSMNEQIRDALIETIGMSLIILLLAVGLGIWMGRRMIRPIQKMSECIKRYAAGDFTEEFHHHSQDEIGKMAQDLAHMRSKLGGMMENIQQRASQVTFGSQQLSVMIGESSQAAKEISTATEALATGSSDLAVHAQEGFERLNSLAEEIVALTARADQMKARIEETQEANQTTMNSMKQLQKAIRDNAEVTVNIEEQVNDLSDKSQSITQVTTVIKAVAEQTHLLALNAMIESARAGEQGRGFAVVAEQIRKLAEQTTGSVQGIEEMVREVAAAVEKTREYMHQGTEVITRTSEVSRETGQAFRQIDQTIHQMIAGMQELIEGITQVNSDKNEVIGTIENISSIAQESTASTEEISASTEQQLASMEQVSASAVEMKEIADDLHRMVGQFKF</sequence>
<evidence type="ECO:0000313" key="11">
    <source>
        <dbReference type="EMBL" id="EOS54932.1"/>
    </source>
</evidence>
<dbReference type="SMART" id="SM00283">
    <property type="entry name" value="MA"/>
    <property type="match status" value="1"/>
</dbReference>
<dbReference type="InterPro" id="IPR003660">
    <property type="entry name" value="HAMP_dom"/>
</dbReference>
<keyword evidence="4 6" id="KW-0807">Transducer</keyword>
<dbReference type="Gene3D" id="1.10.287.950">
    <property type="entry name" value="Methyl-accepting chemotaxis protein"/>
    <property type="match status" value="1"/>
</dbReference>
<keyword evidence="3 8" id="KW-0472">Membrane</keyword>
<evidence type="ECO:0008006" key="13">
    <source>
        <dbReference type="Google" id="ProtNLM"/>
    </source>
</evidence>
<comment type="similarity">
    <text evidence="5">Belongs to the methyl-accepting chemotaxis (MCP) protein family.</text>
</comment>
<dbReference type="HOGENOM" id="CLU_000445_107_19_9"/>
<dbReference type="InterPro" id="IPR004089">
    <property type="entry name" value="MCPsignal_dom"/>
</dbReference>
<keyword evidence="7" id="KW-0175">Coiled coil</keyword>
<keyword evidence="8" id="KW-1133">Transmembrane helix</keyword>
<dbReference type="PROSITE" id="PS50885">
    <property type="entry name" value="HAMP"/>
    <property type="match status" value="1"/>
</dbReference>
<dbReference type="SMART" id="SM00304">
    <property type="entry name" value="HAMP"/>
    <property type="match status" value="2"/>
</dbReference>
<name>R9LGR5_9BACL</name>
<evidence type="ECO:0000256" key="2">
    <source>
        <dbReference type="ARBA" id="ARBA00022475"/>
    </source>
</evidence>
<evidence type="ECO:0000259" key="10">
    <source>
        <dbReference type="PROSITE" id="PS50885"/>
    </source>
</evidence>
<dbReference type="OrthoDB" id="243053at2"/>